<reference evidence="13 14" key="1">
    <citation type="journal article" date="2017" name="Clin. Infect. Dis.">
        <title>Simultaneous emergence of multidrug-resistant Candida auris on 3 continents confirmed by whole-genome sequencing and epidemiological analyses.</title>
        <authorList>
            <person name="Lockhart S.R."/>
            <person name="Etienne K.A."/>
            <person name="Vallabhaneni S."/>
            <person name="Farooqi J."/>
            <person name="Chowdhary A."/>
            <person name="Govender N.P."/>
            <person name="Colombo A.L."/>
            <person name="Calvo B."/>
            <person name="Cuomo C.A."/>
            <person name="Desjardins C.A."/>
            <person name="Berkow E.L."/>
            <person name="Castanheira M."/>
            <person name="Magobo R.E."/>
            <person name="Jabeen K."/>
            <person name="Asghar R.J."/>
            <person name="Meis J.F."/>
            <person name="Jackson B."/>
            <person name="Chiller T."/>
            <person name="Litvintseva A.P."/>
        </authorList>
    </citation>
    <scope>NUCLEOTIDE SEQUENCE [LARGE SCALE GENOMIC DNA]</scope>
    <source>
        <strain evidence="13 14">B8441</strain>
    </source>
</reference>
<reference evidence="12" key="4">
    <citation type="submission" date="2024-03" db="EMBL/GenBank/DDBJ databases">
        <title>Improved genome assembly of Candida auris strain B8441 and annotation of B11205.</title>
        <authorList>
            <person name="Cauldron N.C."/>
            <person name="Shea T."/>
            <person name="Cuomo C.A."/>
        </authorList>
    </citation>
    <scope>NUCLEOTIDE SEQUENCE</scope>
    <source>
        <strain evidence="12">B8441</strain>
    </source>
</reference>
<evidence type="ECO:0000256" key="6">
    <source>
        <dbReference type="ARBA" id="ARBA00023187"/>
    </source>
</evidence>
<dbReference type="InterPro" id="IPR001163">
    <property type="entry name" value="Sm_dom_euk/arc"/>
</dbReference>
<dbReference type="GO" id="GO:0000956">
    <property type="term" value="P:nuclear-transcribed mRNA catabolic process"/>
    <property type="evidence" value="ECO:0007669"/>
    <property type="project" value="UniProtKB-UniRule"/>
</dbReference>
<dbReference type="VEuPathDB" id="FungiDB:CJI97_001046"/>
<evidence type="ECO:0000259" key="11">
    <source>
        <dbReference type="PROSITE" id="PS52002"/>
    </source>
</evidence>
<reference evidence="13" key="2">
    <citation type="submission" date="2017-11" db="EMBL/GenBank/DDBJ databases">
        <title>Candida auris genome assembly and annotation.</title>
        <authorList>
            <person name="Munoz J.F."/>
            <person name="Gade L.G."/>
            <person name="Chow N.A."/>
            <person name="Litvintseva A.P."/>
            <person name="Loparev V.N."/>
            <person name="Cuomo C.A."/>
        </authorList>
    </citation>
    <scope>NUCLEOTIDE SEQUENCE</scope>
    <source>
        <strain evidence="13">B8441</strain>
    </source>
</reference>
<dbReference type="GO" id="GO:0005681">
    <property type="term" value="C:spliceosomal complex"/>
    <property type="evidence" value="ECO:0007669"/>
    <property type="project" value="UniProtKB-UniRule"/>
</dbReference>
<dbReference type="VEuPathDB" id="FungiDB:B9J08_001026"/>
<evidence type="ECO:0000313" key="14">
    <source>
        <dbReference type="Proteomes" id="UP000230249"/>
    </source>
</evidence>
<evidence type="ECO:0000256" key="2">
    <source>
        <dbReference type="ARBA" id="ARBA00006850"/>
    </source>
</evidence>
<dbReference type="VEuPathDB" id="FungiDB:CJI96_0001412"/>
<evidence type="ECO:0000313" key="12">
    <source>
        <dbReference type="EMBL" id="KAK8441660.1"/>
    </source>
</evidence>
<comment type="subcellular location">
    <subcellularLocation>
        <location evidence="1 9">Nucleus</location>
    </subcellularLocation>
</comment>
<comment type="similarity">
    <text evidence="2 9">Belongs to the snRNP Sm proteins family.</text>
</comment>
<dbReference type="Gene3D" id="2.30.30.100">
    <property type="match status" value="1"/>
</dbReference>
<evidence type="ECO:0000256" key="1">
    <source>
        <dbReference type="ARBA" id="ARBA00004123"/>
    </source>
</evidence>
<dbReference type="Proteomes" id="UP000230249">
    <property type="component" value="Unassembled WGS sequence"/>
</dbReference>
<dbReference type="GO" id="GO:0097525">
    <property type="term" value="C:spliceosomal snRNP complex"/>
    <property type="evidence" value="ECO:0007669"/>
    <property type="project" value="UniProtKB-ARBA"/>
</dbReference>
<keyword evidence="4 9" id="KW-0747">Spliceosome</keyword>
<feature type="compositionally biased region" description="Low complexity" evidence="10">
    <location>
        <begin position="123"/>
        <end position="136"/>
    </location>
</feature>
<dbReference type="STRING" id="498019.A0A2H1A513"/>
<evidence type="ECO:0000256" key="9">
    <source>
        <dbReference type="RuleBase" id="RU365049"/>
    </source>
</evidence>
<dbReference type="InterPro" id="IPR010920">
    <property type="entry name" value="LSM_dom_sf"/>
</dbReference>
<dbReference type="AlphaFoldDB" id="A0A2H1A513"/>
<dbReference type="VEuPathDB" id="FungiDB:QG37_03064"/>
<dbReference type="Pfam" id="PF01423">
    <property type="entry name" value="LSM"/>
    <property type="match status" value="1"/>
</dbReference>
<comment type="caution">
    <text evidence="13">The sequence shown here is derived from an EMBL/GenBank/DDBJ whole genome shotgun (WGS) entry which is preliminary data.</text>
</comment>
<protein>
    <recommendedName>
        <fullName evidence="9">LSM complex subunit LSM4</fullName>
    </recommendedName>
</protein>
<dbReference type="PROSITE" id="PS52002">
    <property type="entry name" value="SM"/>
    <property type="match status" value="1"/>
</dbReference>
<comment type="function">
    <text evidence="9">Binds specifically to the 3'-terminal U-tract of U6 snRNA.</text>
</comment>
<gene>
    <name evidence="9" type="primary">LSM4</name>
    <name evidence="13" type="ORF">B9J08_001026</name>
    <name evidence="12" type="ORF">B9J08_02984</name>
</gene>
<feature type="region of interest" description="Disordered" evidence="10">
    <location>
        <begin position="79"/>
        <end position="136"/>
    </location>
</feature>
<evidence type="ECO:0000256" key="10">
    <source>
        <dbReference type="SAM" id="MobiDB-lite"/>
    </source>
</evidence>
<keyword evidence="14" id="KW-1185">Reference proteome</keyword>
<comment type="subunit">
    <text evidence="9">LSm subunits form a heteromer with a doughnut shape.</text>
</comment>
<dbReference type="EMBL" id="PEKT02000002">
    <property type="protein sequence ID" value="PIS58526.1"/>
    <property type="molecule type" value="Genomic_DNA"/>
</dbReference>
<organism evidence="13">
    <name type="scientific">Candidozyma auris</name>
    <name type="common">Yeast</name>
    <name type="synonym">Candida auris</name>
    <dbReference type="NCBI Taxonomy" id="498019"/>
    <lineage>
        <taxon>Eukaryota</taxon>
        <taxon>Fungi</taxon>
        <taxon>Dikarya</taxon>
        <taxon>Ascomycota</taxon>
        <taxon>Saccharomycotina</taxon>
        <taxon>Pichiomycetes</taxon>
        <taxon>Metschnikowiaceae</taxon>
        <taxon>Candidozyma</taxon>
    </lineage>
</organism>
<dbReference type="VEuPathDB" id="FungiDB:CJJ09_002991"/>
<evidence type="ECO:0000256" key="5">
    <source>
        <dbReference type="ARBA" id="ARBA00022884"/>
    </source>
</evidence>
<dbReference type="VEuPathDB" id="FungiDB:CJJ07_001496"/>
<evidence type="ECO:0000313" key="13">
    <source>
        <dbReference type="EMBL" id="PIS58526.1"/>
    </source>
</evidence>
<accession>A0A2H1A513</accession>
<dbReference type="InterPro" id="IPR047575">
    <property type="entry name" value="Sm"/>
</dbReference>
<dbReference type="CDD" id="cd01723">
    <property type="entry name" value="LSm4"/>
    <property type="match status" value="1"/>
</dbReference>
<proteinExistence type="inferred from homology"/>
<dbReference type="InterPro" id="IPR034101">
    <property type="entry name" value="Lsm4"/>
</dbReference>
<keyword evidence="8 9" id="KW-0687">Ribonucleoprotein</keyword>
<reference evidence="12 14" key="3">
    <citation type="journal article" date="2018" name="Nat. Commun.">
        <title>Genomic insights into multidrug-resistance, mating and virulence in Candida auris and related emerging species.</title>
        <authorList>
            <person name="Munoz J.F."/>
            <person name="Gade L."/>
            <person name="Chow N.A."/>
            <person name="Loparev V.N."/>
            <person name="Juieng P."/>
            <person name="Berkow E.L."/>
            <person name="Farrer R.A."/>
            <person name="Litvintseva A.P."/>
            <person name="Cuomo C.A."/>
        </authorList>
    </citation>
    <scope>GENOME REANNOTATION</scope>
    <source>
        <strain evidence="12 14">B8441</strain>
    </source>
</reference>
<keyword evidence="7 9" id="KW-0539">Nucleus</keyword>
<evidence type="ECO:0000256" key="3">
    <source>
        <dbReference type="ARBA" id="ARBA00022664"/>
    </source>
</evidence>
<dbReference type="OMA" id="VACDAWM"/>
<dbReference type="PANTHER" id="PTHR23338">
    <property type="entry name" value="SMALL NUCLEAR RIBONUCLEOPROTEIN SM"/>
    <property type="match status" value="1"/>
</dbReference>
<feature type="compositionally biased region" description="Basic residues" evidence="10">
    <location>
        <begin position="92"/>
        <end position="103"/>
    </location>
</feature>
<evidence type="ECO:0000256" key="7">
    <source>
        <dbReference type="ARBA" id="ARBA00023242"/>
    </source>
</evidence>
<keyword evidence="5 9" id="KW-0694">RNA-binding</keyword>
<feature type="domain" description="Sm" evidence="11">
    <location>
        <begin position="2"/>
        <end position="75"/>
    </location>
</feature>
<name>A0A2H1A513_CANAR</name>
<keyword evidence="3 9" id="KW-0507">mRNA processing</keyword>
<keyword evidence="6 9" id="KW-0508">mRNA splicing</keyword>
<evidence type="ECO:0000256" key="8">
    <source>
        <dbReference type="ARBA" id="ARBA00023274"/>
    </source>
</evidence>
<dbReference type="InterPro" id="IPR027141">
    <property type="entry name" value="LSm4/Sm_D1/D3"/>
</dbReference>
<dbReference type="EMBL" id="PEKT03000002">
    <property type="protein sequence ID" value="KAK8441660.1"/>
    <property type="molecule type" value="Genomic_DNA"/>
</dbReference>
<feature type="compositionally biased region" description="Gly residues" evidence="10">
    <location>
        <begin position="113"/>
        <end position="122"/>
    </location>
</feature>
<sequence length="136" mass="15718">MLPLFMLTSVKSQEILVELKNGESVVGKLTDCDSWMNLTLSEAVVTYNKGEKFNKLEQIYIRGSHIKFLRLPESVMDHAKEQSMLNQEQRNRNQKRKGGQQHRKFNDNRDGRGNYGNRGGQGRRTYQGQHQHQANA</sequence>
<evidence type="ECO:0000256" key="4">
    <source>
        <dbReference type="ARBA" id="ARBA00022728"/>
    </source>
</evidence>
<dbReference type="GO" id="GO:0003723">
    <property type="term" value="F:RNA binding"/>
    <property type="evidence" value="ECO:0007669"/>
    <property type="project" value="UniProtKB-KW"/>
</dbReference>
<dbReference type="SMART" id="SM00651">
    <property type="entry name" value="Sm"/>
    <property type="match status" value="1"/>
</dbReference>
<dbReference type="GO" id="GO:0000398">
    <property type="term" value="P:mRNA splicing, via spliceosome"/>
    <property type="evidence" value="ECO:0007669"/>
    <property type="project" value="InterPro"/>
</dbReference>
<dbReference type="SUPFAM" id="SSF50182">
    <property type="entry name" value="Sm-like ribonucleoproteins"/>
    <property type="match status" value="1"/>
</dbReference>